<dbReference type="EMBL" id="JRWP01000005">
    <property type="protein sequence ID" value="KGY09645.1"/>
    <property type="molecule type" value="Genomic_DNA"/>
</dbReference>
<evidence type="ECO:0000256" key="1">
    <source>
        <dbReference type="ARBA" id="ARBA00010333"/>
    </source>
</evidence>
<evidence type="ECO:0000256" key="2">
    <source>
        <dbReference type="ARBA" id="ARBA00022729"/>
    </source>
</evidence>
<gene>
    <name evidence="4" type="ORF">NM06_07170</name>
</gene>
<dbReference type="Proteomes" id="UP000030451">
    <property type="component" value="Unassembled WGS sequence"/>
</dbReference>
<feature type="domain" description="Solute-binding protein family 3/N-terminal" evidence="3">
    <location>
        <begin position="30"/>
        <end position="236"/>
    </location>
</feature>
<dbReference type="SMART" id="SM00062">
    <property type="entry name" value="PBPb"/>
    <property type="match status" value="1"/>
</dbReference>
<keyword evidence="2" id="KW-0732">Signal</keyword>
<dbReference type="InterPro" id="IPR001638">
    <property type="entry name" value="Solute-binding_3/MltF_N"/>
</dbReference>
<protein>
    <submittedName>
        <fullName evidence="4">Amino acid ABC transporter substrate-binding protein</fullName>
    </submittedName>
</protein>
<evidence type="ECO:0000313" key="5">
    <source>
        <dbReference type="Proteomes" id="UP000030451"/>
    </source>
</evidence>
<dbReference type="SUPFAM" id="SSF53850">
    <property type="entry name" value="Periplasmic binding protein-like II"/>
    <property type="match status" value="1"/>
</dbReference>
<reference evidence="4 5" key="1">
    <citation type="submission" date="2014-10" db="EMBL/GenBank/DDBJ databases">
        <title>Genome sequencing of Vibrio sinaloensis T08.</title>
        <authorList>
            <person name="Chan K.-G."/>
            <person name="Mohamad N.I."/>
        </authorList>
    </citation>
    <scope>NUCLEOTIDE SEQUENCE [LARGE SCALE GENOMIC DNA]</scope>
    <source>
        <strain evidence="4 5">T08</strain>
    </source>
</reference>
<dbReference type="STRING" id="379097.SE23_13175"/>
<evidence type="ECO:0000313" key="4">
    <source>
        <dbReference type="EMBL" id="KGY09645.1"/>
    </source>
</evidence>
<accession>A0A0A5HZD3</accession>
<comment type="similarity">
    <text evidence="1">Belongs to the bacterial solute-binding protein 3 family.</text>
</comment>
<dbReference type="PANTHER" id="PTHR35936">
    <property type="entry name" value="MEMBRANE-BOUND LYTIC MUREIN TRANSGLYCOSYLASE F"/>
    <property type="match status" value="1"/>
</dbReference>
<organism evidence="4 5">
    <name type="scientific">Photobacterium sp. (strain ATCC 43367)</name>
    <dbReference type="NCBI Taxonomy" id="379097"/>
    <lineage>
        <taxon>Bacteria</taxon>
        <taxon>Pseudomonadati</taxon>
        <taxon>Pseudomonadota</taxon>
        <taxon>Gammaproteobacteria</taxon>
        <taxon>Vibrionales</taxon>
        <taxon>Vibrionaceae</taxon>
        <taxon>Vibrio</taxon>
        <taxon>Vibrio oreintalis group</taxon>
    </lineage>
</organism>
<proteinExistence type="inferred from homology"/>
<dbReference type="AlphaFoldDB" id="A0A0A5HZD3"/>
<sequence>MSYLLMISTAFAVPLKVAQSKWAPYVMDSPIGKGIAHDIVIEGLTHSGYKFIYEQKPWPRVLKETYYGKNDVIVAVWKNDERMRHYYFTEPYMSNHLSVISRSEDTAFTYQSPESLNGQRVALIDNYAYPPELLNHKGIQKVSSANLETSIRLLLSQRVDVIITDEYVARWVVKEMGLPLKRLTVHSTPFITTPLYAAVRKDHPYAQQVVYSLNYYFRTYAQERLQQLKIKYGLEQDGDGRHKKTSP</sequence>
<dbReference type="Gene3D" id="3.40.190.10">
    <property type="entry name" value="Periplasmic binding protein-like II"/>
    <property type="match status" value="2"/>
</dbReference>
<evidence type="ECO:0000259" key="3">
    <source>
        <dbReference type="SMART" id="SM00062"/>
    </source>
</evidence>
<comment type="caution">
    <text evidence="4">The sequence shown here is derived from an EMBL/GenBank/DDBJ whole genome shotgun (WGS) entry which is preliminary data.</text>
</comment>
<dbReference type="PANTHER" id="PTHR35936:SF25">
    <property type="entry name" value="ABC TRANSPORTER SUBSTRATE-BINDING PROTEIN"/>
    <property type="match status" value="1"/>
</dbReference>
<dbReference type="Pfam" id="PF00497">
    <property type="entry name" value="SBP_bac_3"/>
    <property type="match status" value="1"/>
</dbReference>
<name>A0A0A5HZD3_PHOS4</name>